<dbReference type="SMART" id="SM00062">
    <property type="entry name" value="PBPb"/>
    <property type="match status" value="1"/>
</dbReference>
<feature type="signal peptide" evidence="2">
    <location>
        <begin position="1"/>
        <end position="24"/>
    </location>
</feature>
<accession>A0ABY7JQU5</accession>
<dbReference type="RefSeq" id="WP_269312408.1">
    <property type="nucleotide sequence ID" value="NZ_CP114052.1"/>
</dbReference>
<evidence type="ECO:0000256" key="1">
    <source>
        <dbReference type="ARBA" id="ARBA00022729"/>
    </source>
</evidence>
<dbReference type="PANTHER" id="PTHR35936:SF34">
    <property type="entry name" value="ABC TRANSPORTER EXTRACELLULAR-BINDING PROTEIN YCKB-RELATED"/>
    <property type="match status" value="1"/>
</dbReference>
<evidence type="ECO:0000256" key="2">
    <source>
        <dbReference type="SAM" id="SignalP"/>
    </source>
</evidence>
<dbReference type="Proteomes" id="UP001164187">
    <property type="component" value="Chromosome"/>
</dbReference>
<feature type="chain" id="PRO_5045740483" evidence="2">
    <location>
        <begin position="25"/>
        <end position="264"/>
    </location>
</feature>
<dbReference type="PROSITE" id="PS51257">
    <property type="entry name" value="PROKAR_LIPOPROTEIN"/>
    <property type="match status" value="1"/>
</dbReference>
<keyword evidence="5" id="KW-1185">Reference proteome</keyword>
<dbReference type="SUPFAM" id="SSF53850">
    <property type="entry name" value="Periplasmic binding protein-like II"/>
    <property type="match status" value="1"/>
</dbReference>
<proteinExistence type="predicted"/>
<evidence type="ECO:0000259" key="3">
    <source>
        <dbReference type="SMART" id="SM00062"/>
    </source>
</evidence>
<feature type="domain" description="Solute-binding protein family 3/N-terminal" evidence="3">
    <location>
        <begin position="40"/>
        <end position="264"/>
    </location>
</feature>
<gene>
    <name evidence="4" type="ORF">O0R46_04565</name>
</gene>
<name>A0ABY7JQU5_9FIRM</name>
<evidence type="ECO:0000313" key="5">
    <source>
        <dbReference type="Proteomes" id="UP001164187"/>
    </source>
</evidence>
<dbReference type="Pfam" id="PF00497">
    <property type="entry name" value="SBP_bac_3"/>
    <property type="match status" value="1"/>
</dbReference>
<organism evidence="4 5">
    <name type="scientific">Peptostreptococcus equinus</name>
    <dbReference type="NCBI Taxonomy" id="3003601"/>
    <lineage>
        <taxon>Bacteria</taxon>
        <taxon>Bacillati</taxon>
        <taxon>Bacillota</taxon>
        <taxon>Clostridia</taxon>
        <taxon>Peptostreptococcales</taxon>
        <taxon>Peptostreptococcaceae</taxon>
        <taxon>Peptostreptococcus</taxon>
    </lineage>
</organism>
<evidence type="ECO:0000313" key="4">
    <source>
        <dbReference type="EMBL" id="WAW15729.1"/>
    </source>
</evidence>
<dbReference type="PANTHER" id="PTHR35936">
    <property type="entry name" value="MEMBRANE-BOUND LYTIC MUREIN TRANSGLYCOSYLASE F"/>
    <property type="match status" value="1"/>
</dbReference>
<dbReference type="InterPro" id="IPR001638">
    <property type="entry name" value="Solute-binding_3/MltF_N"/>
</dbReference>
<dbReference type="EMBL" id="CP114052">
    <property type="protein sequence ID" value="WAW15729.1"/>
    <property type="molecule type" value="Genomic_DNA"/>
</dbReference>
<keyword evidence="1 2" id="KW-0732">Signal</keyword>
<sequence length="264" mass="30112">MKKGILKKLSFMIVALIVAAGVSACSEKNDNKSDSKNGKVIVVGFDNTFVPMGFLDDKNQIVGFDIDLAKEAFKRMGMTPKFENIDWSMKEQSLKNKNVDVLWNGYSITEERKKQVNFTDPYLDNKQIIITMSKESFNKKDDLKGQIVGTQAASSGLEAIEADKAFTDMIKDKKATTYDTYDKALRDLEIGRVKAIVGDEVLLKYYIKQRGEDKYKILEGDLGSEQYGVGFRKEDKELRDKLNKTLKEMKDDGTFKKIEEKWFK</sequence>
<protein>
    <submittedName>
        <fullName evidence="4">Amino acid ABC transporter substrate-binding protein</fullName>
    </submittedName>
</protein>
<dbReference type="CDD" id="cd00996">
    <property type="entry name" value="PBP2_AatB_like"/>
    <property type="match status" value="1"/>
</dbReference>
<reference evidence="4" key="1">
    <citation type="submission" date="2022-12" db="EMBL/GenBank/DDBJ databases">
        <title>Peptostreptococcus.</title>
        <authorList>
            <person name="Lee S.H."/>
        </authorList>
    </citation>
    <scope>NUCLEOTIDE SEQUENCE</scope>
    <source>
        <strain evidence="4">CBA3647</strain>
    </source>
</reference>
<dbReference type="Gene3D" id="3.40.190.10">
    <property type="entry name" value="Periplasmic binding protein-like II"/>
    <property type="match status" value="2"/>
</dbReference>